<feature type="compositionally biased region" description="Basic residues" evidence="1">
    <location>
        <begin position="1"/>
        <end position="11"/>
    </location>
</feature>
<evidence type="ECO:0000256" key="1">
    <source>
        <dbReference type="SAM" id="MobiDB-lite"/>
    </source>
</evidence>
<name>A0A6A7C897_9PEZI</name>
<evidence type="ECO:0000313" key="2">
    <source>
        <dbReference type="EMBL" id="KAF2863714.1"/>
    </source>
</evidence>
<feature type="compositionally biased region" description="Acidic residues" evidence="1">
    <location>
        <begin position="26"/>
        <end position="49"/>
    </location>
</feature>
<evidence type="ECO:0000313" key="3">
    <source>
        <dbReference type="Proteomes" id="UP000799421"/>
    </source>
</evidence>
<proteinExistence type="predicted"/>
<dbReference type="Proteomes" id="UP000799421">
    <property type="component" value="Unassembled WGS sequence"/>
</dbReference>
<dbReference type="AlphaFoldDB" id="A0A6A7C897"/>
<keyword evidence="3" id="KW-1185">Reference proteome</keyword>
<feature type="compositionally biased region" description="Basic and acidic residues" evidence="1">
    <location>
        <begin position="63"/>
        <end position="72"/>
    </location>
</feature>
<dbReference type="EMBL" id="MU005959">
    <property type="protein sequence ID" value="KAF2863714.1"/>
    <property type="molecule type" value="Genomic_DNA"/>
</dbReference>
<feature type="region of interest" description="Disordered" evidence="1">
    <location>
        <begin position="1"/>
        <end position="72"/>
    </location>
</feature>
<sequence>MRSVMIRRTRRGTKERLAVAGPAAAADEEEEEEEEEEDDNDDDGDDEGGDNGSLARGGYGIMSRERGENGAF</sequence>
<gene>
    <name evidence="2" type="ORF">K470DRAFT_274219</name>
</gene>
<reference evidence="2" key="1">
    <citation type="journal article" date="2020" name="Stud. Mycol.">
        <title>101 Dothideomycetes genomes: a test case for predicting lifestyles and emergence of pathogens.</title>
        <authorList>
            <person name="Haridas S."/>
            <person name="Albert R."/>
            <person name="Binder M."/>
            <person name="Bloem J."/>
            <person name="Labutti K."/>
            <person name="Salamov A."/>
            <person name="Andreopoulos B."/>
            <person name="Baker S."/>
            <person name="Barry K."/>
            <person name="Bills G."/>
            <person name="Bluhm B."/>
            <person name="Cannon C."/>
            <person name="Castanera R."/>
            <person name="Culley D."/>
            <person name="Daum C."/>
            <person name="Ezra D."/>
            <person name="Gonzalez J."/>
            <person name="Henrissat B."/>
            <person name="Kuo A."/>
            <person name="Liang C."/>
            <person name="Lipzen A."/>
            <person name="Lutzoni F."/>
            <person name="Magnuson J."/>
            <person name="Mondo S."/>
            <person name="Nolan M."/>
            <person name="Ohm R."/>
            <person name="Pangilinan J."/>
            <person name="Park H.-J."/>
            <person name="Ramirez L."/>
            <person name="Alfaro M."/>
            <person name="Sun H."/>
            <person name="Tritt A."/>
            <person name="Yoshinaga Y."/>
            <person name="Zwiers L.-H."/>
            <person name="Turgeon B."/>
            <person name="Goodwin S."/>
            <person name="Spatafora J."/>
            <person name="Crous P."/>
            <person name="Grigoriev I."/>
        </authorList>
    </citation>
    <scope>NUCLEOTIDE SEQUENCE</scope>
    <source>
        <strain evidence="2">CBS 480.64</strain>
    </source>
</reference>
<protein>
    <submittedName>
        <fullName evidence="2">Uncharacterized protein</fullName>
    </submittedName>
</protein>
<accession>A0A6A7C897</accession>
<organism evidence="2 3">
    <name type="scientific">Piedraia hortae CBS 480.64</name>
    <dbReference type="NCBI Taxonomy" id="1314780"/>
    <lineage>
        <taxon>Eukaryota</taxon>
        <taxon>Fungi</taxon>
        <taxon>Dikarya</taxon>
        <taxon>Ascomycota</taxon>
        <taxon>Pezizomycotina</taxon>
        <taxon>Dothideomycetes</taxon>
        <taxon>Dothideomycetidae</taxon>
        <taxon>Capnodiales</taxon>
        <taxon>Piedraiaceae</taxon>
        <taxon>Piedraia</taxon>
    </lineage>
</organism>